<dbReference type="InterPro" id="IPR043133">
    <property type="entry name" value="GTP-CH-I_C/QueF"/>
</dbReference>
<dbReference type="GO" id="GO:0004150">
    <property type="term" value="F:dihydroneopterin aldolase activity"/>
    <property type="evidence" value="ECO:0007669"/>
    <property type="project" value="UniProtKB-EC"/>
</dbReference>
<gene>
    <name evidence="8" type="primary">folB</name>
    <name evidence="8" type="ORF">ABS772_22930</name>
</gene>
<dbReference type="EC" id="4.1.2.25" evidence="6"/>
<organism evidence="8 9">
    <name type="scientific">Methylorubrum podarium</name>
    <dbReference type="NCBI Taxonomy" id="200476"/>
    <lineage>
        <taxon>Bacteria</taxon>
        <taxon>Pseudomonadati</taxon>
        <taxon>Pseudomonadota</taxon>
        <taxon>Alphaproteobacteria</taxon>
        <taxon>Hyphomicrobiales</taxon>
        <taxon>Methylobacteriaceae</taxon>
        <taxon>Methylorubrum</taxon>
    </lineage>
</organism>
<evidence type="ECO:0000256" key="3">
    <source>
        <dbReference type="ARBA" id="ARBA00005708"/>
    </source>
</evidence>
<name>A0ABV1QTN0_9HYPH</name>
<reference evidence="8 9" key="1">
    <citation type="submission" date="2024-06" db="EMBL/GenBank/DDBJ databases">
        <authorList>
            <person name="Campbell A.G."/>
        </authorList>
    </citation>
    <scope>NUCLEOTIDE SEQUENCE [LARGE SCALE GENOMIC DNA]</scope>
    <source>
        <strain evidence="8 9">EM12</strain>
    </source>
</reference>
<dbReference type="NCBIfam" id="TIGR00525">
    <property type="entry name" value="folB"/>
    <property type="match status" value="1"/>
</dbReference>
<dbReference type="Gene3D" id="3.30.1130.10">
    <property type="match status" value="1"/>
</dbReference>
<evidence type="ECO:0000256" key="2">
    <source>
        <dbReference type="ARBA" id="ARBA00005013"/>
    </source>
</evidence>
<evidence type="ECO:0000256" key="6">
    <source>
        <dbReference type="RuleBase" id="RU362079"/>
    </source>
</evidence>
<sequence>MADRILVHRLAVFARHGVLPEEERLGQRFYISLECRLDLSQAGRSDDVAATVSYADLAEIALDIASNRRFALIEALAEAIAETCLARFPRIETIAVRIDKPSAPIPAVLDYAAIEIVRGRADRAQTQDSTQDSTTETR</sequence>
<comment type="similarity">
    <text evidence="3 6">Belongs to the DHNA family.</text>
</comment>
<evidence type="ECO:0000259" key="7">
    <source>
        <dbReference type="SMART" id="SM00905"/>
    </source>
</evidence>
<comment type="function">
    <text evidence="6">Catalyzes the conversion of 7,8-dihydroneopterin to 6-hydroxymethyl-7,8-dihydropterin.</text>
</comment>
<dbReference type="RefSeq" id="WP_350396997.1">
    <property type="nucleotide sequence ID" value="NZ_JBELQE010000119.1"/>
</dbReference>
<keyword evidence="5 6" id="KW-0456">Lyase</keyword>
<dbReference type="SUPFAM" id="SSF55620">
    <property type="entry name" value="Tetrahydrobiopterin biosynthesis enzymes-like"/>
    <property type="match status" value="1"/>
</dbReference>
<dbReference type="InterPro" id="IPR006156">
    <property type="entry name" value="Dihydroneopterin_aldolase"/>
</dbReference>
<evidence type="ECO:0000256" key="1">
    <source>
        <dbReference type="ARBA" id="ARBA00001353"/>
    </source>
</evidence>
<proteinExistence type="inferred from homology"/>
<dbReference type="EMBL" id="JBELQE010000119">
    <property type="protein sequence ID" value="MER2252777.1"/>
    <property type="molecule type" value="Genomic_DNA"/>
</dbReference>
<accession>A0ABV1QTN0</accession>
<evidence type="ECO:0000313" key="9">
    <source>
        <dbReference type="Proteomes" id="UP001480955"/>
    </source>
</evidence>
<dbReference type="InterPro" id="IPR006157">
    <property type="entry name" value="FolB_dom"/>
</dbReference>
<dbReference type="SMART" id="SM00905">
    <property type="entry name" value="FolB"/>
    <property type="match status" value="1"/>
</dbReference>
<evidence type="ECO:0000313" key="8">
    <source>
        <dbReference type="EMBL" id="MER2252777.1"/>
    </source>
</evidence>
<feature type="domain" description="Dihydroneopterin aldolase/epimerase" evidence="7">
    <location>
        <begin position="5"/>
        <end position="118"/>
    </location>
</feature>
<keyword evidence="4 6" id="KW-0289">Folate biosynthesis</keyword>
<evidence type="ECO:0000256" key="4">
    <source>
        <dbReference type="ARBA" id="ARBA00022909"/>
    </source>
</evidence>
<comment type="pathway">
    <text evidence="2 6">Cofactor biosynthesis; tetrahydrofolate biosynthesis; 2-amino-4-hydroxy-6-hydroxymethyl-7,8-dihydropteridine diphosphate from 7,8-dihydroneopterin triphosphate: step 3/4.</text>
</comment>
<comment type="caution">
    <text evidence="8">The sequence shown here is derived from an EMBL/GenBank/DDBJ whole genome shotgun (WGS) entry which is preliminary data.</text>
</comment>
<evidence type="ECO:0000256" key="5">
    <source>
        <dbReference type="ARBA" id="ARBA00023239"/>
    </source>
</evidence>
<dbReference type="CDD" id="cd00534">
    <property type="entry name" value="DHNA_DHNTPE"/>
    <property type="match status" value="1"/>
</dbReference>
<dbReference type="Proteomes" id="UP001480955">
    <property type="component" value="Unassembled WGS sequence"/>
</dbReference>
<protein>
    <recommendedName>
        <fullName evidence="6">7,8-dihydroneopterin aldolase</fullName>
        <ecNumber evidence="6">4.1.2.25</ecNumber>
    </recommendedName>
</protein>
<dbReference type="Pfam" id="PF02152">
    <property type="entry name" value="FolB"/>
    <property type="match status" value="1"/>
</dbReference>
<dbReference type="PANTHER" id="PTHR42844:SF1">
    <property type="entry name" value="DIHYDRONEOPTERIN ALDOLASE 1-RELATED"/>
    <property type="match status" value="1"/>
</dbReference>
<comment type="catalytic activity">
    <reaction evidence="1 6">
        <text>7,8-dihydroneopterin = 6-hydroxymethyl-7,8-dihydropterin + glycolaldehyde</text>
        <dbReference type="Rhea" id="RHEA:10540"/>
        <dbReference type="ChEBI" id="CHEBI:17001"/>
        <dbReference type="ChEBI" id="CHEBI:17071"/>
        <dbReference type="ChEBI" id="CHEBI:44841"/>
        <dbReference type="EC" id="4.1.2.25"/>
    </reaction>
</comment>
<keyword evidence="9" id="KW-1185">Reference proteome</keyword>
<dbReference type="NCBIfam" id="TIGR00526">
    <property type="entry name" value="folB_dom"/>
    <property type="match status" value="1"/>
</dbReference>
<dbReference type="PANTHER" id="PTHR42844">
    <property type="entry name" value="DIHYDRONEOPTERIN ALDOLASE 1-RELATED"/>
    <property type="match status" value="1"/>
</dbReference>